<dbReference type="Proteomes" id="UP000000268">
    <property type="component" value="Chromosome"/>
</dbReference>
<dbReference type="HOGENOM" id="CLU_062573_0_0_3"/>
<dbReference type="Pfam" id="PF13242">
    <property type="entry name" value="Hydrolase_like"/>
    <property type="match status" value="1"/>
</dbReference>
<dbReference type="PANTHER" id="PTHR43434:SF1">
    <property type="entry name" value="PHOSPHOGLYCOLATE PHOSPHATASE"/>
    <property type="match status" value="1"/>
</dbReference>
<dbReference type="SFLD" id="SFLDS00003">
    <property type="entry name" value="Haloacid_Dehalogenase"/>
    <property type="match status" value="1"/>
</dbReference>
<dbReference type="EMBL" id="CP000828">
    <property type="protein sequence ID" value="ABW30679.1"/>
    <property type="molecule type" value="Genomic_DNA"/>
</dbReference>
<dbReference type="KEGG" id="amr:AM1_5734"/>
<dbReference type="Gene3D" id="3.40.50.1000">
    <property type="entry name" value="HAD superfamily/HAD-like"/>
    <property type="match status" value="1"/>
</dbReference>
<dbReference type="PANTHER" id="PTHR43434">
    <property type="entry name" value="PHOSPHOGLYCOLATE PHOSPHATASE"/>
    <property type="match status" value="1"/>
</dbReference>
<protein>
    <recommendedName>
        <fullName evidence="3">Haloacid dehalogenase-like hydrolase</fullName>
    </recommendedName>
</protein>
<dbReference type="InterPro" id="IPR050155">
    <property type="entry name" value="HAD-like_hydrolase_sf"/>
</dbReference>
<dbReference type="SFLD" id="SFLDG01129">
    <property type="entry name" value="C1.5:_HAD__Beta-PGM__Phosphata"/>
    <property type="match status" value="1"/>
</dbReference>
<dbReference type="STRING" id="329726.AM1_5734"/>
<dbReference type="OrthoDB" id="2474611at2"/>
<evidence type="ECO:0008006" key="3">
    <source>
        <dbReference type="Google" id="ProtNLM"/>
    </source>
</evidence>
<dbReference type="GO" id="GO:0008967">
    <property type="term" value="F:phosphoglycolate phosphatase activity"/>
    <property type="evidence" value="ECO:0007669"/>
    <property type="project" value="TreeGrafter"/>
</dbReference>
<keyword evidence="2" id="KW-1185">Reference proteome</keyword>
<proteinExistence type="predicted"/>
<dbReference type="SUPFAM" id="SSF56784">
    <property type="entry name" value="HAD-like"/>
    <property type="match status" value="1"/>
</dbReference>
<accession>B0BZD4</accession>
<dbReference type="InterPro" id="IPR023214">
    <property type="entry name" value="HAD_sf"/>
</dbReference>
<dbReference type="InterPro" id="IPR036412">
    <property type="entry name" value="HAD-like_sf"/>
</dbReference>
<sequence length="390" mass="44576">MNQTNPSLQTQTILDQADRIKFLVFDLDGVITSEQKYWNTARLTVWELITQPEYLGLTDYFGPTQPHQVLTNGQQTINNDFIYELKRRAINSNWDLTYFVFCLHLAGILQQLQHQDLEEWSSLNHKIDLANSEQWQLLRRSLQDLEFDPNVSESTIAQFWQETTDLKGSSVTEYVRPFYQKHLGISLPETHSDLWNLCYQNFQAWYEGRKGFTLPDDETVLDVYQIRTILQILMDADRFTLAIATGRPRNEVIEPLTALGLLSFFDPKRIVTYDEVLAAEEQLKATSCPIKLGKPHPFVVLKALHVDEDPQRFCTEAFQKQERTYAVYIGDAASDVVAAQRSGCISVGVLTGFTASRAKAEQVQMFSNLGCDRVIESIQALPQVLGIEPT</sequence>
<dbReference type="eggNOG" id="COG0546">
    <property type="taxonomic scope" value="Bacteria"/>
</dbReference>
<evidence type="ECO:0000313" key="1">
    <source>
        <dbReference type="EMBL" id="ABW30679.1"/>
    </source>
</evidence>
<dbReference type="AlphaFoldDB" id="B0BZD4"/>
<organism evidence="1 2">
    <name type="scientific">Acaryochloris marina (strain MBIC 11017)</name>
    <dbReference type="NCBI Taxonomy" id="329726"/>
    <lineage>
        <taxon>Bacteria</taxon>
        <taxon>Bacillati</taxon>
        <taxon>Cyanobacteriota</taxon>
        <taxon>Cyanophyceae</taxon>
        <taxon>Acaryochloridales</taxon>
        <taxon>Acaryochloridaceae</taxon>
        <taxon>Acaryochloris</taxon>
    </lineage>
</organism>
<dbReference type="GO" id="GO:0006281">
    <property type="term" value="P:DNA repair"/>
    <property type="evidence" value="ECO:0007669"/>
    <property type="project" value="TreeGrafter"/>
</dbReference>
<name>B0BZD4_ACAM1</name>
<evidence type="ECO:0000313" key="2">
    <source>
        <dbReference type="Proteomes" id="UP000000268"/>
    </source>
</evidence>
<reference evidence="1 2" key="1">
    <citation type="journal article" date="2008" name="Proc. Natl. Acad. Sci. U.S.A.">
        <title>Niche adaptation and genome expansion in the chlorophyll d-producing cyanobacterium Acaryochloris marina.</title>
        <authorList>
            <person name="Swingley W.D."/>
            <person name="Chen M."/>
            <person name="Cheung P.C."/>
            <person name="Conrad A.L."/>
            <person name="Dejesa L.C."/>
            <person name="Hao J."/>
            <person name="Honchak B.M."/>
            <person name="Karbach L.E."/>
            <person name="Kurdoglu A."/>
            <person name="Lahiri S."/>
            <person name="Mastrian S.D."/>
            <person name="Miyashita H."/>
            <person name="Page L."/>
            <person name="Ramakrishna P."/>
            <person name="Satoh S."/>
            <person name="Sattley W.M."/>
            <person name="Shimada Y."/>
            <person name="Taylor H.L."/>
            <person name="Tomo T."/>
            <person name="Tsuchiya T."/>
            <person name="Wang Z.T."/>
            <person name="Raymond J."/>
            <person name="Mimuro M."/>
            <person name="Blankenship R.E."/>
            <person name="Touchman J.W."/>
        </authorList>
    </citation>
    <scope>NUCLEOTIDE SEQUENCE [LARGE SCALE GENOMIC DNA]</scope>
    <source>
        <strain evidence="2">MBIC 11017</strain>
    </source>
</reference>
<gene>
    <name evidence="1" type="ordered locus">AM1_5734</name>
</gene>
<dbReference type="RefSeq" id="WP_012165893.1">
    <property type="nucleotide sequence ID" value="NC_009925.1"/>
</dbReference>